<gene>
    <name evidence="6" type="ORF">BJ992_000368</name>
</gene>
<dbReference type="Gene3D" id="3.30.300.30">
    <property type="match status" value="1"/>
</dbReference>
<feature type="domain" description="Carrier" evidence="5">
    <location>
        <begin position="510"/>
        <end position="585"/>
    </location>
</feature>
<comment type="cofactor">
    <cofactor evidence="1">
        <name>pantetheine 4'-phosphate</name>
        <dbReference type="ChEBI" id="CHEBI:47942"/>
    </cofactor>
</comment>
<dbReference type="Pfam" id="PF00550">
    <property type="entry name" value="PP-binding"/>
    <property type="match status" value="1"/>
</dbReference>
<dbReference type="GO" id="GO:0044550">
    <property type="term" value="P:secondary metabolite biosynthetic process"/>
    <property type="evidence" value="ECO:0007669"/>
    <property type="project" value="TreeGrafter"/>
</dbReference>
<dbReference type="RefSeq" id="WP_184978227.1">
    <property type="nucleotide sequence ID" value="NZ_BAAALO010000069.1"/>
</dbReference>
<dbReference type="Pfam" id="PF00501">
    <property type="entry name" value="AMP-binding"/>
    <property type="match status" value="1"/>
</dbReference>
<dbReference type="Gene3D" id="2.30.38.10">
    <property type="entry name" value="Luciferase, Domain 3"/>
    <property type="match status" value="1"/>
</dbReference>
<dbReference type="EMBL" id="JACHIU010000001">
    <property type="protein sequence ID" value="MBB6470937.1"/>
    <property type="molecule type" value="Genomic_DNA"/>
</dbReference>
<organism evidence="6 7">
    <name type="scientific">Sphaerisporangium rubeum</name>
    <dbReference type="NCBI Taxonomy" id="321317"/>
    <lineage>
        <taxon>Bacteria</taxon>
        <taxon>Bacillati</taxon>
        <taxon>Actinomycetota</taxon>
        <taxon>Actinomycetes</taxon>
        <taxon>Streptosporangiales</taxon>
        <taxon>Streptosporangiaceae</taxon>
        <taxon>Sphaerisporangium</taxon>
    </lineage>
</organism>
<dbReference type="InterPro" id="IPR010071">
    <property type="entry name" value="AA_adenyl_dom"/>
</dbReference>
<dbReference type="NCBIfam" id="TIGR01733">
    <property type="entry name" value="AA-adenyl-dom"/>
    <property type="match status" value="1"/>
</dbReference>
<dbReference type="AlphaFoldDB" id="A0A7X0IC41"/>
<dbReference type="InterPro" id="IPR020845">
    <property type="entry name" value="AMP-binding_CS"/>
</dbReference>
<dbReference type="InterPro" id="IPR029058">
    <property type="entry name" value="AB_hydrolase_fold"/>
</dbReference>
<dbReference type="Pfam" id="PF13193">
    <property type="entry name" value="AMP-binding_C"/>
    <property type="match status" value="1"/>
</dbReference>
<dbReference type="PROSITE" id="PS00455">
    <property type="entry name" value="AMP_BINDING"/>
    <property type="match status" value="1"/>
</dbReference>
<dbReference type="SUPFAM" id="SSF53474">
    <property type="entry name" value="alpha/beta-Hydrolases"/>
    <property type="match status" value="1"/>
</dbReference>
<dbReference type="CDD" id="cd05930">
    <property type="entry name" value="A_NRPS"/>
    <property type="match status" value="1"/>
</dbReference>
<evidence type="ECO:0000256" key="3">
    <source>
        <dbReference type="ARBA" id="ARBA00022553"/>
    </source>
</evidence>
<proteinExistence type="predicted"/>
<protein>
    <submittedName>
        <fullName evidence="6">Amino acid adenylation domain-containing protein</fullName>
    </submittedName>
</protein>
<evidence type="ECO:0000259" key="5">
    <source>
        <dbReference type="PROSITE" id="PS50075"/>
    </source>
</evidence>
<dbReference type="InterPro" id="IPR009081">
    <property type="entry name" value="PP-bd_ACP"/>
</dbReference>
<dbReference type="Gene3D" id="3.40.50.980">
    <property type="match status" value="2"/>
</dbReference>
<keyword evidence="7" id="KW-1185">Reference proteome</keyword>
<dbReference type="GO" id="GO:0005829">
    <property type="term" value="C:cytosol"/>
    <property type="evidence" value="ECO:0007669"/>
    <property type="project" value="TreeGrafter"/>
</dbReference>
<accession>A0A7X0IC41</accession>
<dbReference type="SUPFAM" id="SSF47336">
    <property type="entry name" value="ACP-like"/>
    <property type="match status" value="1"/>
</dbReference>
<dbReference type="InterPro" id="IPR036736">
    <property type="entry name" value="ACP-like_sf"/>
</dbReference>
<dbReference type="PANTHER" id="PTHR45527">
    <property type="entry name" value="NONRIBOSOMAL PEPTIDE SYNTHETASE"/>
    <property type="match status" value="1"/>
</dbReference>
<dbReference type="PROSITE" id="PS50075">
    <property type="entry name" value="CARRIER"/>
    <property type="match status" value="1"/>
</dbReference>
<dbReference type="InterPro" id="IPR045851">
    <property type="entry name" value="AMP-bd_C_sf"/>
</dbReference>
<evidence type="ECO:0000256" key="1">
    <source>
        <dbReference type="ARBA" id="ARBA00001957"/>
    </source>
</evidence>
<evidence type="ECO:0000256" key="2">
    <source>
        <dbReference type="ARBA" id="ARBA00022450"/>
    </source>
</evidence>
<evidence type="ECO:0000313" key="7">
    <source>
        <dbReference type="Proteomes" id="UP000555564"/>
    </source>
</evidence>
<dbReference type="FunFam" id="1.10.1200.10:FF:000005">
    <property type="entry name" value="Nonribosomal peptide synthetase 1"/>
    <property type="match status" value="1"/>
</dbReference>
<evidence type="ECO:0000256" key="4">
    <source>
        <dbReference type="SAM" id="MobiDB-lite"/>
    </source>
</evidence>
<dbReference type="FunFam" id="3.40.50.980:FF:000001">
    <property type="entry name" value="Non-ribosomal peptide synthetase"/>
    <property type="match status" value="1"/>
</dbReference>
<dbReference type="SMART" id="SM00823">
    <property type="entry name" value="PKS_PP"/>
    <property type="match status" value="1"/>
</dbReference>
<dbReference type="Gene3D" id="3.40.50.1820">
    <property type="entry name" value="alpha/beta hydrolase"/>
    <property type="match status" value="1"/>
</dbReference>
<dbReference type="Gene3D" id="1.10.1200.10">
    <property type="entry name" value="ACP-like"/>
    <property type="match status" value="1"/>
</dbReference>
<feature type="region of interest" description="Disordered" evidence="4">
    <location>
        <begin position="582"/>
        <end position="601"/>
    </location>
</feature>
<dbReference type="PANTHER" id="PTHR45527:SF1">
    <property type="entry name" value="FATTY ACID SYNTHASE"/>
    <property type="match status" value="1"/>
</dbReference>
<dbReference type="Pfam" id="PF00975">
    <property type="entry name" value="Thioesterase"/>
    <property type="match status" value="1"/>
</dbReference>
<keyword evidence="3" id="KW-0597">Phosphoprotein</keyword>
<dbReference type="Proteomes" id="UP000555564">
    <property type="component" value="Unassembled WGS sequence"/>
</dbReference>
<comment type="caution">
    <text evidence="6">The sequence shown here is derived from an EMBL/GenBank/DDBJ whole genome shotgun (WGS) entry which is preliminary data.</text>
</comment>
<dbReference type="InterPro" id="IPR025110">
    <property type="entry name" value="AMP-bd_C"/>
</dbReference>
<evidence type="ECO:0000313" key="6">
    <source>
        <dbReference type="EMBL" id="MBB6470937.1"/>
    </source>
</evidence>
<reference evidence="6 7" key="1">
    <citation type="submission" date="2020-08" db="EMBL/GenBank/DDBJ databases">
        <title>Sequencing the genomes of 1000 actinobacteria strains.</title>
        <authorList>
            <person name="Klenk H.-P."/>
        </authorList>
    </citation>
    <scope>NUCLEOTIDE SEQUENCE [LARGE SCALE GENOMIC DNA]</scope>
    <source>
        <strain evidence="6 7">DSM 44936</strain>
    </source>
</reference>
<dbReference type="FunFam" id="2.30.38.10:FF:000001">
    <property type="entry name" value="Non-ribosomal peptide synthetase PvdI"/>
    <property type="match status" value="1"/>
</dbReference>
<keyword evidence="2" id="KW-0596">Phosphopantetheine</keyword>
<dbReference type="InterPro" id="IPR001031">
    <property type="entry name" value="Thioesterase"/>
</dbReference>
<dbReference type="SUPFAM" id="SSF56801">
    <property type="entry name" value="Acetyl-CoA synthetase-like"/>
    <property type="match status" value="1"/>
</dbReference>
<dbReference type="InterPro" id="IPR020806">
    <property type="entry name" value="PKS_PP-bd"/>
</dbReference>
<dbReference type="InterPro" id="IPR000873">
    <property type="entry name" value="AMP-dep_synth/lig_dom"/>
</dbReference>
<sequence>MRAVVAGAGLLHQVTAGHDGGRVAFRFVAGPAGEPVELTYAELDRRAARLAHALRDAGAGRGQVVALLLERGPHLLVAQLAVSMSGAAWMPLDPRNPPARLAFQVGDAASPLLLTTSDLAATAAEVAPATATWVLDDPFRQADLARRPGTPPDAGVRPLDPAYVIYTSGSTGTPKGVMVSHRSVHTYCRNATAHHGLTAADVVPQVANPAFDVTVFDTFATLLAGGTVVGAPSAVVTDPAALTALLLEQHVTVAYIPPAILALLDPAPLRDSGLRAILCAGSALGAELVNRWSRPGLTVHNGYGPTEATVICTGYVCEKTPLHGTVPIGTALPHHRAYVLDKRLRPVPVGISGQLHIAGAGLAHGYLNRPGLTAERFLPDPYSGRPGERMYATGDLVRWRPDGLLEYLGRTDRQVKLRGQRIELGEIEHVLAGHPAVRDCAVVLRGDSLAAYVAGDAGDADLRRHLAARLPTYMIPSVFVTLPELPLTPNGKLDTARLPDPAPSARRYVPPGTGTERWLAETWQELLRVRRVGADDNFFELGGNSLHGSQLAARIRRHLNVAVTTRHLFTNPVLRQLAARLDSGDTDTRSDSAAPLQPRGTRPPLFFVHPVGGSVGHYVRLAPLLGPDQPFYAIEDPGLRGAPSAPELTKRASEYIDLVRRVRPKGPYRLGGWSLGGLIAVEMARQLAGADDDVEIVVALDSGLPGGLGVPGDLEVLTAFVRDLTGIAGVRPPDLDPESFRHLARDALEEQALAVLDRAGLVPDGTHDELRTRMRLFAGNTRAMFTHRPRRFPGRLVLISAAASTATDVAAWRHLSPEFEHRTVPGDHYSMLQPPHLEELAAVLRDCLERTPLVPLRGDR</sequence>
<dbReference type="GO" id="GO:0043041">
    <property type="term" value="P:amino acid activation for nonribosomal peptide biosynthetic process"/>
    <property type="evidence" value="ECO:0007669"/>
    <property type="project" value="TreeGrafter"/>
</dbReference>
<name>A0A7X0IC41_9ACTN</name>
<dbReference type="GO" id="GO:0031177">
    <property type="term" value="F:phosphopantetheine binding"/>
    <property type="evidence" value="ECO:0007669"/>
    <property type="project" value="InterPro"/>
</dbReference>